<dbReference type="SMART" id="SM01381">
    <property type="entry name" value="7TM_GPCR_Srsx"/>
    <property type="match status" value="1"/>
</dbReference>
<evidence type="ECO:0000313" key="14">
    <source>
        <dbReference type="Proteomes" id="UP000015101"/>
    </source>
</evidence>
<dbReference type="HOGENOM" id="CLU_009579_11_5_1"/>
<dbReference type="EMBL" id="KB097783">
    <property type="protein sequence ID" value="ESN90003.1"/>
    <property type="molecule type" value="Genomic_DNA"/>
</dbReference>
<dbReference type="eggNOG" id="KOG3656">
    <property type="taxonomic scope" value="Eukaryota"/>
</dbReference>
<feature type="domain" description="G-protein coupled receptors family 1 profile" evidence="11">
    <location>
        <begin position="22"/>
        <end position="313"/>
    </location>
</feature>
<protein>
    <recommendedName>
        <fullName evidence="11">G-protein coupled receptors family 1 profile domain-containing protein</fullName>
    </recommendedName>
</protein>
<dbReference type="Gene3D" id="1.20.1070.10">
    <property type="entry name" value="Rhodopsin 7-helix transmembrane proteins"/>
    <property type="match status" value="1"/>
</dbReference>
<dbReference type="GO" id="GO:0004993">
    <property type="term" value="F:G protein-coupled serotonin receptor activity"/>
    <property type="evidence" value="ECO:0000318"/>
    <property type="project" value="GO_Central"/>
</dbReference>
<feature type="transmembrane region" description="Helical" evidence="10">
    <location>
        <begin position="80"/>
        <end position="101"/>
    </location>
</feature>
<gene>
    <name evidence="13" type="primary">20217195</name>
    <name evidence="12" type="ORF">HELRODRAFT_91097</name>
</gene>
<comment type="similarity">
    <text evidence="9">Belongs to the G-protein coupled receptor 1 family.</text>
</comment>
<keyword evidence="8 9" id="KW-0807">Transducer</keyword>
<feature type="transmembrane region" description="Helical" evidence="10">
    <location>
        <begin position="122"/>
        <end position="141"/>
    </location>
</feature>
<dbReference type="RefSeq" id="XP_009031871.1">
    <property type="nucleotide sequence ID" value="XM_009033623.1"/>
</dbReference>
<dbReference type="PRINTS" id="PR00237">
    <property type="entry name" value="GPCRRHODOPSN"/>
</dbReference>
<dbReference type="PANTHER" id="PTHR24248:SF187">
    <property type="entry name" value="OCTOPAMINE RECEPTOR BETA-2R"/>
    <property type="match status" value="1"/>
</dbReference>
<dbReference type="Pfam" id="PF00001">
    <property type="entry name" value="7tm_1"/>
    <property type="match status" value="1"/>
</dbReference>
<keyword evidence="5 9" id="KW-0297">G-protein coupled receptor</keyword>
<evidence type="ECO:0000256" key="3">
    <source>
        <dbReference type="ARBA" id="ARBA00022692"/>
    </source>
</evidence>
<dbReference type="Proteomes" id="UP000015101">
    <property type="component" value="Unassembled WGS sequence"/>
</dbReference>
<feature type="transmembrane region" description="Helical" evidence="10">
    <location>
        <begin position="259"/>
        <end position="277"/>
    </location>
</feature>
<accession>T1G7Z8</accession>
<dbReference type="FunFam" id="1.20.1070.10:FF:000260">
    <property type="entry name" value="Dopamine receptor 1"/>
    <property type="match status" value="1"/>
</dbReference>
<evidence type="ECO:0000256" key="5">
    <source>
        <dbReference type="ARBA" id="ARBA00023040"/>
    </source>
</evidence>
<dbReference type="InterPro" id="IPR000276">
    <property type="entry name" value="GPCR_Rhodpsn"/>
</dbReference>
<dbReference type="PANTHER" id="PTHR24248">
    <property type="entry name" value="ADRENERGIC RECEPTOR-RELATED G-PROTEIN COUPLED RECEPTOR"/>
    <property type="match status" value="1"/>
</dbReference>
<dbReference type="GO" id="GO:0030594">
    <property type="term" value="F:neurotransmitter receptor activity"/>
    <property type="evidence" value="ECO:0000318"/>
    <property type="project" value="GO_Central"/>
</dbReference>
<dbReference type="PROSITE" id="PS00237">
    <property type="entry name" value="G_PROTEIN_RECEP_F1_1"/>
    <property type="match status" value="1"/>
</dbReference>
<keyword evidence="3 9" id="KW-0812">Transmembrane</keyword>
<dbReference type="GO" id="GO:0030425">
    <property type="term" value="C:dendrite"/>
    <property type="evidence" value="ECO:0000318"/>
    <property type="project" value="GO_Central"/>
</dbReference>
<evidence type="ECO:0000259" key="11">
    <source>
        <dbReference type="PROSITE" id="PS50262"/>
    </source>
</evidence>
<dbReference type="GO" id="GO:0045202">
    <property type="term" value="C:synapse"/>
    <property type="evidence" value="ECO:0007669"/>
    <property type="project" value="GOC"/>
</dbReference>
<keyword evidence="7 9" id="KW-0675">Receptor</keyword>
<name>T1G7Z8_HELRO</name>
<organism evidence="13 14">
    <name type="scientific">Helobdella robusta</name>
    <name type="common">Californian leech</name>
    <dbReference type="NCBI Taxonomy" id="6412"/>
    <lineage>
        <taxon>Eukaryota</taxon>
        <taxon>Metazoa</taxon>
        <taxon>Spiralia</taxon>
        <taxon>Lophotrochozoa</taxon>
        <taxon>Annelida</taxon>
        <taxon>Clitellata</taxon>
        <taxon>Hirudinea</taxon>
        <taxon>Rhynchobdellida</taxon>
        <taxon>Glossiphoniidae</taxon>
        <taxon>Helobdella</taxon>
    </lineage>
</organism>
<feature type="transmembrane region" description="Helical" evidence="10">
    <location>
        <begin position="178"/>
        <end position="199"/>
    </location>
</feature>
<dbReference type="GO" id="GO:0007268">
    <property type="term" value="P:chemical synaptic transmission"/>
    <property type="evidence" value="ECO:0000318"/>
    <property type="project" value="GO_Central"/>
</dbReference>
<dbReference type="FunCoup" id="T1G7Z8">
    <property type="interactions" value="108"/>
</dbReference>
<dbReference type="GO" id="GO:0005886">
    <property type="term" value="C:plasma membrane"/>
    <property type="evidence" value="ECO:0000318"/>
    <property type="project" value="GO_Central"/>
</dbReference>
<reference evidence="12 14" key="2">
    <citation type="journal article" date="2013" name="Nature">
        <title>Insights into bilaterian evolution from three spiralian genomes.</title>
        <authorList>
            <person name="Simakov O."/>
            <person name="Marletaz F."/>
            <person name="Cho S.J."/>
            <person name="Edsinger-Gonzales E."/>
            <person name="Havlak P."/>
            <person name="Hellsten U."/>
            <person name="Kuo D.H."/>
            <person name="Larsson T."/>
            <person name="Lv J."/>
            <person name="Arendt D."/>
            <person name="Savage R."/>
            <person name="Osoegawa K."/>
            <person name="de Jong P."/>
            <person name="Grimwood J."/>
            <person name="Chapman J.A."/>
            <person name="Shapiro H."/>
            <person name="Aerts A."/>
            <person name="Otillar R.P."/>
            <person name="Terry A.Y."/>
            <person name="Boore J.L."/>
            <person name="Grigoriev I.V."/>
            <person name="Lindberg D.R."/>
            <person name="Seaver E.C."/>
            <person name="Weisblat D.A."/>
            <person name="Putnam N.H."/>
            <person name="Rokhsar D.S."/>
        </authorList>
    </citation>
    <scope>NUCLEOTIDE SEQUENCE</scope>
</reference>
<reference evidence="13" key="3">
    <citation type="submission" date="2015-06" db="UniProtKB">
        <authorList>
            <consortium name="EnsemblMetazoa"/>
        </authorList>
    </citation>
    <scope>IDENTIFICATION</scope>
</reference>
<dbReference type="STRING" id="6412.T1G7Z8"/>
<sequence>MSPEQILLGTILSFFIITAILGNILVIIAIMTDRNLRKSGNFFLVSLALADTFVACFVMTFAMFNDVSGRWQFGPEFCKLWMSADVMCSTASILNLFAISLDRYLHIRSPLHYDSWVDHHRVLMVVAAIWLMSALISFLPIQLDWHTLKTPKTTTSTSYYINNYYNSNNNSLELNPTYAVFSSAISFFIPCIAMTLIYFRLHQYARRHVIKIKMSNKSSSSSAPLTTTATAVANNNHTLTTLTTATTTSSQYKTSDHKAAVTLGIIMGVFLICWAPFFTVNVVGAFCRCVPNLTFGIFTWLGYVNSTMNPVIYGIFNRQFRDAFQRVIAI</sequence>
<dbReference type="AlphaFoldDB" id="T1G7Z8"/>
<dbReference type="KEGG" id="hro:HELRODRAFT_91097"/>
<keyword evidence="6 10" id="KW-0472">Membrane</keyword>
<evidence type="ECO:0000256" key="6">
    <source>
        <dbReference type="ARBA" id="ARBA00023136"/>
    </source>
</evidence>
<evidence type="ECO:0000256" key="8">
    <source>
        <dbReference type="ARBA" id="ARBA00023224"/>
    </source>
</evidence>
<feature type="transmembrane region" description="Helical" evidence="10">
    <location>
        <begin position="42"/>
        <end position="64"/>
    </location>
</feature>
<feature type="transmembrane region" description="Helical" evidence="10">
    <location>
        <begin position="297"/>
        <end position="316"/>
    </location>
</feature>
<proteinExistence type="inferred from homology"/>
<dbReference type="OMA" id="ILGCNRC"/>
<evidence type="ECO:0000256" key="10">
    <source>
        <dbReference type="SAM" id="Phobius"/>
    </source>
</evidence>
<evidence type="ECO:0000256" key="4">
    <source>
        <dbReference type="ARBA" id="ARBA00022989"/>
    </source>
</evidence>
<dbReference type="PROSITE" id="PS50262">
    <property type="entry name" value="G_PROTEIN_RECEP_F1_2"/>
    <property type="match status" value="1"/>
</dbReference>
<evidence type="ECO:0000313" key="12">
    <source>
        <dbReference type="EMBL" id="ESN90003.1"/>
    </source>
</evidence>
<dbReference type="InterPro" id="IPR017452">
    <property type="entry name" value="GPCR_Rhodpsn_7TM"/>
</dbReference>
<dbReference type="EMBL" id="AMQM01008462">
    <property type="status" value="NOT_ANNOTATED_CDS"/>
    <property type="molecule type" value="Genomic_DNA"/>
</dbReference>
<comment type="subcellular location">
    <subcellularLocation>
        <location evidence="1">Cell membrane</location>
        <topology evidence="1">Multi-pass membrane protein</topology>
    </subcellularLocation>
</comment>
<evidence type="ECO:0000256" key="9">
    <source>
        <dbReference type="RuleBase" id="RU000688"/>
    </source>
</evidence>
<reference evidence="14" key="1">
    <citation type="submission" date="2012-12" db="EMBL/GenBank/DDBJ databases">
        <authorList>
            <person name="Hellsten U."/>
            <person name="Grimwood J."/>
            <person name="Chapman J.A."/>
            <person name="Shapiro H."/>
            <person name="Aerts A."/>
            <person name="Otillar R.P."/>
            <person name="Terry A.Y."/>
            <person name="Boore J.L."/>
            <person name="Simakov O."/>
            <person name="Marletaz F."/>
            <person name="Cho S.-J."/>
            <person name="Edsinger-Gonzales E."/>
            <person name="Havlak P."/>
            <person name="Kuo D.-H."/>
            <person name="Larsson T."/>
            <person name="Lv J."/>
            <person name="Arendt D."/>
            <person name="Savage R."/>
            <person name="Osoegawa K."/>
            <person name="de Jong P."/>
            <person name="Lindberg D.R."/>
            <person name="Seaver E.C."/>
            <person name="Weisblat D.A."/>
            <person name="Putnam N.H."/>
            <person name="Grigoriev I.V."/>
            <person name="Rokhsar D.S."/>
        </authorList>
    </citation>
    <scope>NUCLEOTIDE SEQUENCE</scope>
</reference>
<dbReference type="PRINTS" id="PR01102">
    <property type="entry name" value="5HT6RECEPTR"/>
</dbReference>
<evidence type="ECO:0000256" key="1">
    <source>
        <dbReference type="ARBA" id="ARBA00004651"/>
    </source>
</evidence>
<evidence type="ECO:0000256" key="2">
    <source>
        <dbReference type="ARBA" id="ARBA00022475"/>
    </source>
</evidence>
<keyword evidence="14" id="KW-1185">Reference proteome</keyword>
<keyword evidence="4 10" id="KW-1133">Transmembrane helix</keyword>
<feature type="transmembrane region" description="Helical" evidence="10">
    <location>
        <begin position="6"/>
        <end position="30"/>
    </location>
</feature>
<evidence type="ECO:0000256" key="7">
    <source>
        <dbReference type="ARBA" id="ARBA00023170"/>
    </source>
</evidence>
<dbReference type="GO" id="GO:0007188">
    <property type="term" value="P:adenylate cyclase-modulating G protein-coupled receptor signaling pathway"/>
    <property type="evidence" value="ECO:0000318"/>
    <property type="project" value="GO_Central"/>
</dbReference>
<dbReference type="SUPFAM" id="SSF81321">
    <property type="entry name" value="Family A G protein-coupled receptor-like"/>
    <property type="match status" value="1"/>
</dbReference>
<dbReference type="CTD" id="20217195"/>
<keyword evidence="2" id="KW-1003">Cell membrane</keyword>
<dbReference type="EnsemblMetazoa" id="HelroT91097">
    <property type="protein sequence ID" value="HelroP91097"/>
    <property type="gene ID" value="HelroG91097"/>
</dbReference>
<dbReference type="GO" id="GO:0007187">
    <property type="term" value="P:G protein-coupled receptor signaling pathway, coupled to cyclic nucleotide second messenger"/>
    <property type="evidence" value="ECO:0000318"/>
    <property type="project" value="GO_Central"/>
</dbReference>
<evidence type="ECO:0000313" key="13">
    <source>
        <dbReference type="EnsemblMetazoa" id="HelroP91097"/>
    </source>
</evidence>
<dbReference type="OrthoDB" id="5957871at2759"/>
<dbReference type="GeneID" id="20217195"/>
<dbReference type="InParanoid" id="T1G7Z8"/>